<dbReference type="PANTHER" id="PTHR10766">
    <property type="entry name" value="TRANSMEMBRANE 9 SUPERFAMILY PROTEIN"/>
    <property type="match status" value="1"/>
</dbReference>
<comment type="subcellular location">
    <subcellularLocation>
        <location evidence="1">Membrane</location>
        <topology evidence="1">Multi-pass membrane protein</topology>
    </subcellularLocation>
</comment>
<evidence type="ECO:0000256" key="1">
    <source>
        <dbReference type="ARBA" id="ARBA00004141"/>
    </source>
</evidence>
<evidence type="ECO:0000256" key="6">
    <source>
        <dbReference type="ARBA" id="ARBA00023136"/>
    </source>
</evidence>
<feature type="transmembrane region" description="Helical" evidence="7">
    <location>
        <begin position="370"/>
        <end position="395"/>
    </location>
</feature>
<feature type="transmembrane region" description="Helical" evidence="7">
    <location>
        <begin position="407"/>
        <end position="431"/>
    </location>
</feature>
<feature type="transmembrane region" description="Helical" evidence="7">
    <location>
        <begin position="274"/>
        <end position="296"/>
    </location>
</feature>
<keyword evidence="3 7" id="KW-0812">Transmembrane</keyword>
<dbReference type="Proteomes" id="UP000095085">
    <property type="component" value="Unassembled WGS sequence"/>
</dbReference>
<evidence type="ECO:0000256" key="7">
    <source>
        <dbReference type="RuleBase" id="RU363079"/>
    </source>
</evidence>
<keyword evidence="4 7" id="KW-0732">Signal</keyword>
<dbReference type="EMBL" id="KV454541">
    <property type="protein sequence ID" value="ODV67121.1"/>
    <property type="molecule type" value="Genomic_DNA"/>
</dbReference>
<evidence type="ECO:0000313" key="8">
    <source>
        <dbReference type="EMBL" id="ODV67121.1"/>
    </source>
</evidence>
<feature type="transmembrane region" description="Helical" evidence="7">
    <location>
        <begin position="443"/>
        <end position="466"/>
    </location>
</feature>
<name>A0A1E4RIQ7_9ASCO</name>
<dbReference type="GO" id="GO:0007034">
    <property type="term" value="P:vacuolar transport"/>
    <property type="evidence" value="ECO:0007669"/>
    <property type="project" value="TreeGrafter"/>
</dbReference>
<evidence type="ECO:0000256" key="4">
    <source>
        <dbReference type="ARBA" id="ARBA00022729"/>
    </source>
</evidence>
<feature type="transmembrane region" description="Helical" evidence="7">
    <location>
        <begin position="566"/>
        <end position="583"/>
    </location>
</feature>
<dbReference type="AlphaFoldDB" id="A0A1E4RIQ7"/>
<dbReference type="STRING" id="984485.A0A1E4RIQ7"/>
<gene>
    <name evidence="8" type="ORF">HYPBUDRAFT_11721</name>
</gene>
<dbReference type="OrthoDB" id="1666796at2759"/>
<keyword evidence="5 7" id="KW-1133">Transmembrane helix</keyword>
<comment type="similarity">
    <text evidence="2 7">Belongs to the nonaspanin (TM9SF) (TC 9.A.2) family.</text>
</comment>
<dbReference type="GO" id="GO:0000329">
    <property type="term" value="C:fungal-type vacuole membrane"/>
    <property type="evidence" value="ECO:0007669"/>
    <property type="project" value="TreeGrafter"/>
</dbReference>
<feature type="transmembrane region" description="Helical" evidence="7">
    <location>
        <begin position="595"/>
        <end position="624"/>
    </location>
</feature>
<dbReference type="GO" id="GO:0072657">
    <property type="term" value="P:protein localization to membrane"/>
    <property type="evidence" value="ECO:0007669"/>
    <property type="project" value="TreeGrafter"/>
</dbReference>
<protein>
    <recommendedName>
        <fullName evidence="7">Transmembrane 9 superfamily member</fullName>
    </recommendedName>
</protein>
<accession>A0A1E4RIQ7</accession>
<keyword evidence="6 7" id="KW-0472">Membrane</keyword>
<sequence>MSLLYNWFTALVCFISLANAFYLPGVAPTDYKKGDTIPLLVNHLTPSLHHLSSNQAKVEPSKTYVYSYDYYYPKFRFCTPDGGPKKQLESLGSIIFGDRIFNSPFQINMLEDKTCESLCKSKYSKTDAVFVNRNIRANYNHNWIIDGLPAARQVGDLRTKDLFYGAGFNIGDVEDNTPHLFNHFDISVEYHERKKGDYRVVGVIVHPKSLDRSKLPADAKKEELCNPDLTKVHLKKDGETEVLYTYSVKFVASKTAWATRWDKYLHVYDPKIQWFSLINFSLIVLILGIIITHILMRTLKNDIIKYNEVNLDDDISDESGWKLVHGDVFRPPQRKMLLSILVGSGVQIFLMVFVTIAFALFGLLSPSNRGALSTFIFVLFIFFSIVGSFVSQYIYRFFGGEDWKLNLILSPIVVPGTLFSVFVFLNFFLIYVQSSGAIPVGTMVAIIVIWFAISIPLSVVGSILASKRPLLSIPVRTNQIPRQIPQQPWYLKSIPVMVIAGIFPFGSIAVEMYFIYSSLWFNRIFYMFGFLFFCFILMILTTALISILMIYYTLCSENYKWQWKSVFIGGGCALYVFLHSLFLTGGEKLGGLTSLVLYVGYSSVISLLVFLVCGSVGFISNLFFVRKIYSQIKID</sequence>
<dbReference type="PANTHER" id="PTHR10766:SF111">
    <property type="entry name" value="TRANSMEMBRANE 9 SUPERFAMILY MEMBER 2"/>
    <property type="match status" value="1"/>
</dbReference>
<dbReference type="GO" id="GO:0005768">
    <property type="term" value="C:endosome"/>
    <property type="evidence" value="ECO:0007669"/>
    <property type="project" value="TreeGrafter"/>
</dbReference>
<feature type="chain" id="PRO_5009027720" description="Transmembrane 9 superfamily member" evidence="7">
    <location>
        <begin position="21"/>
        <end position="635"/>
    </location>
</feature>
<feature type="transmembrane region" description="Helical" evidence="7">
    <location>
        <begin position="494"/>
        <end position="516"/>
    </location>
</feature>
<feature type="transmembrane region" description="Helical" evidence="7">
    <location>
        <begin position="528"/>
        <end position="554"/>
    </location>
</feature>
<proteinExistence type="inferred from homology"/>
<dbReference type="Pfam" id="PF02990">
    <property type="entry name" value="EMP70"/>
    <property type="match status" value="1"/>
</dbReference>
<feature type="transmembrane region" description="Helical" evidence="7">
    <location>
        <begin position="337"/>
        <end position="364"/>
    </location>
</feature>
<evidence type="ECO:0000256" key="5">
    <source>
        <dbReference type="ARBA" id="ARBA00022989"/>
    </source>
</evidence>
<keyword evidence="9" id="KW-1185">Reference proteome</keyword>
<organism evidence="8 9">
    <name type="scientific">Hyphopichia burtonii NRRL Y-1933</name>
    <dbReference type="NCBI Taxonomy" id="984485"/>
    <lineage>
        <taxon>Eukaryota</taxon>
        <taxon>Fungi</taxon>
        <taxon>Dikarya</taxon>
        <taxon>Ascomycota</taxon>
        <taxon>Saccharomycotina</taxon>
        <taxon>Pichiomycetes</taxon>
        <taxon>Debaryomycetaceae</taxon>
        <taxon>Hyphopichia</taxon>
    </lineage>
</organism>
<reference evidence="9" key="1">
    <citation type="submission" date="2016-05" db="EMBL/GenBank/DDBJ databases">
        <title>Comparative genomics of biotechnologically important yeasts.</title>
        <authorList>
            <consortium name="DOE Joint Genome Institute"/>
            <person name="Riley R."/>
            <person name="Haridas S."/>
            <person name="Wolfe K.H."/>
            <person name="Lopes M.R."/>
            <person name="Hittinger C.T."/>
            <person name="Goker M."/>
            <person name="Salamov A."/>
            <person name="Wisecaver J."/>
            <person name="Long T.M."/>
            <person name="Aerts A.L."/>
            <person name="Barry K."/>
            <person name="Choi C."/>
            <person name="Clum A."/>
            <person name="Coughlan A.Y."/>
            <person name="Deshpande S."/>
            <person name="Douglass A.P."/>
            <person name="Hanson S.J."/>
            <person name="Klenk H.-P."/>
            <person name="Labutti K."/>
            <person name="Lapidus A."/>
            <person name="Lindquist E."/>
            <person name="Lipzen A."/>
            <person name="Meier-Kolthoff J.P."/>
            <person name="Ohm R.A."/>
            <person name="Otillar R.P."/>
            <person name="Pangilinan J."/>
            <person name="Peng Y."/>
            <person name="Rokas A."/>
            <person name="Rosa C.A."/>
            <person name="Scheuner C."/>
            <person name="Sibirny A.A."/>
            <person name="Slot J.C."/>
            <person name="Stielow J.B."/>
            <person name="Sun H."/>
            <person name="Kurtzman C.P."/>
            <person name="Blackwell M."/>
            <person name="Grigoriev I.V."/>
            <person name="Jeffries T.W."/>
        </authorList>
    </citation>
    <scope>NUCLEOTIDE SEQUENCE [LARGE SCALE GENOMIC DNA]</scope>
    <source>
        <strain evidence="9">NRRL Y-1933</strain>
    </source>
</reference>
<dbReference type="InterPro" id="IPR004240">
    <property type="entry name" value="EMP70"/>
</dbReference>
<feature type="signal peptide" evidence="7">
    <location>
        <begin position="1"/>
        <end position="20"/>
    </location>
</feature>
<dbReference type="RefSeq" id="XP_020076188.1">
    <property type="nucleotide sequence ID" value="XM_020219175.1"/>
</dbReference>
<evidence type="ECO:0000256" key="2">
    <source>
        <dbReference type="ARBA" id="ARBA00005227"/>
    </source>
</evidence>
<dbReference type="GeneID" id="30993725"/>
<evidence type="ECO:0000313" key="9">
    <source>
        <dbReference type="Proteomes" id="UP000095085"/>
    </source>
</evidence>
<evidence type="ECO:0000256" key="3">
    <source>
        <dbReference type="ARBA" id="ARBA00022692"/>
    </source>
</evidence>